<dbReference type="AlphaFoldDB" id="A0AAV4X4X6"/>
<reference evidence="1 2" key="1">
    <citation type="submission" date="2021-06" db="EMBL/GenBank/DDBJ databases">
        <title>Caerostris darwini draft genome.</title>
        <authorList>
            <person name="Kono N."/>
            <person name="Arakawa K."/>
        </authorList>
    </citation>
    <scope>NUCLEOTIDE SEQUENCE [LARGE SCALE GENOMIC DNA]</scope>
</reference>
<comment type="caution">
    <text evidence="1">The sequence shown here is derived from an EMBL/GenBank/DDBJ whole genome shotgun (WGS) entry which is preliminary data.</text>
</comment>
<dbReference type="EMBL" id="BPLQ01015594">
    <property type="protein sequence ID" value="GIY89225.1"/>
    <property type="molecule type" value="Genomic_DNA"/>
</dbReference>
<name>A0AAV4X4X6_9ARAC</name>
<protein>
    <submittedName>
        <fullName evidence="1">Uncharacterized protein</fullName>
    </submittedName>
</protein>
<proteinExistence type="predicted"/>
<sequence>MISETMHRVFSSHLFLGWKAKQKNKYTTRILRKRWRRESLPNLCRKYIHVEEGEERAAGTHVGSINKIHAVANQLAAFQNFDSPGIDGSFTDVGNGNSAAVEVFGL</sequence>
<gene>
    <name evidence="1" type="ORF">CDAR_59071</name>
</gene>
<accession>A0AAV4X4X6</accession>
<dbReference type="Proteomes" id="UP001054837">
    <property type="component" value="Unassembled WGS sequence"/>
</dbReference>
<keyword evidence="2" id="KW-1185">Reference proteome</keyword>
<evidence type="ECO:0000313" key="2">
    <source>
        <dbReference type="Proteomes" id="UP001054837"/>
    </source>
</evidence>
<evidence type="ECO:0000313" key="1">
    <source>
        <dbReference type="EMBL" id="GIY89225.1"/>
    </source>
</evidence>
<organism evidence="1 2">
    <name type="scientific">Caerostris darwini</name>
    <dbReference type="NCBI Taxonomy" id="1538125"/>
    <lineage>
        <taxon>Eukaryota</taxon>
        <taxon>Metazoa</taxon>
        <taxon>Ecdysozoa</taxon>
        <taxon>Arthropoda</taxon>
        <taxon>Chelicerata</taxon>
        <taxon>Arachnida</taxon>
        <taxon>Araneae</taxon>
        <taxon>Araneomorphae</taxon>
        <taxon>Entelegynae</taxon>
        <taxon>Araneoidea</taxon>
        <taxon>Araneidae</taxon>
        <taxon>Caerostris</taxon>
    </lineage>
</organism>